<keyword evidence="7 11" id="KW-1133">Transmembrane helix</keyword>
<keyword evidence="6 11" id="KW-0812">Transmembrane</keyword>
<evidence type="ECO:0000256" key="3">
    <source>
        <dbReference type="ARBA" id="ARBA00022475"/>
    </source>
</evidence>
<dbReference type="InterPro" id="IPR045584">
    <property type="entry name" value="Pilin-like"/>
</dbReference>
<keyword evidence="15" id="KW-1185">Reference proteome</keyword>
<dbReference type="GO" id="GO:0015628">
    <property type="term" value="P:protein secretion by the type II secretion system"/>
    <property type="evidence" value="ECO:0007669"/>
    <property type="project" value="InterPro"/>
</dbReference>
<dbReference type="Gene3D" id="3.55.40.10">
    <property type="entry name" value="minor pseudopilin epsh domain"/>
    <property type="match status" value="1"/>
</dbReference>
<dbReference type="PROSITE" id="PS00409">
    <property type="entry name" value="PROKAR_NTER_METHYL"/>
    <property type="match status" value="1"/>
</dbReference>
<protein>
    <recommendedName>
        <fullName evidence="2">Type II secretion system protein H</fullName>
    </recommendedName>
    <alternativeName>
        <fullName evidence="10">General secretion pathway protein H</fullName>
    </alternativeName>
</protein>
<evidence type="ECO:0000256" key="4">
    <source>
        <dbReference type="ARBA" id="ARBA00022481"/>
    </source>
</evidence>
<evidence type="ECO:0000259" key="12">
    <source>
        <dbReference type="Pfam" id="PF12019"/>
    </source>
</evidence>
<feature type="domain" description="General secretion pathway GspH" evidence="12">
    <location>
        <begin position="45"/>
        <end position="163"/>
    </location>
</feature>
<keyword evidence="8 11" id="KW-0472">Membrane</keyword>
<evidence type="ECO:0000313" key="14">
    <source>
        <dbReference type="EMBL" id="QBR84230.1"/>
    </source>
</evidence>
<comment type="subcellular location">
    <subcellularLocation>
        <location evidence="1">Cell inner membrane</location>
        <topology evidence="1">Single-pass membrane protein</topology>
    </subcellularLocation>
</comment>
<dbReference type="InterPro" id="IPR022346">
    <property type="entry name" value="T2SS_GspH"/>
</dbReference>
<dbReference type="InterPro" id="IPR012902">
    <property type="entry name" value="N_methyl_site"/>
</dbReference>
<dbReference type="GO" id="GO:0005886">
    <property type="term" value="C:plasma membrane"/>
    <property type="evidence" value="ECO:0007669"/>
    <property type="project" value="UniProtKB-SubCell"/>
</dbReference>
<dbReference type="PATRIC" id="fig|454.4.peg.1790"/>
<dbReference type="SUPFAM" id="SSF54523">
    <property type="entry name" value="Pili subunits"/>
    <property type="match status" value="1"/>
</dbReference>
<feature type="transmembrane region" description="Helical" evidence="11">
    <location>
        <begin position="12"/>
        <end position="36"/>
    </location>
</feature>
<dbReference type="RefSeq" id="WP_058501989.1">
    <property type="nucleotide sequence ID" value="NZ_CAAAJA010000039.1"/>
</dbReference>
<evidence type="ECO:0000313" key="16">
    <source>
        <dbReference type="Proteomes" id="UP000295517"/>
    </source>
</evidence>
<keyword evidence="3" id="KW-1003">Cell membrane</keyword>
<sequence>MEKDKSQGFTLVEFMVTLAVSALLIFVAIPGFYGMMQNNKVVSMTNKLSATFNYARTEAIKRSVTVAVCSTADDSFTACGTATDWAKGWIVFIDADGNNDIDAATDLLRVQQPLPEGTSVAADRNLVTYNSTGFVTNNSFTLSLSATGCYGDNARVINITPSGRLSISYTSC</sequence>
<evidence type="ECO:0000256" key="11">
    <source>
        <dbReference type="SAM" id="Phobius"/>
    </source>
</evidence>
<dbReference type="EMBL" id="LNYH01000095">
    <property type="protein sequence ID" value="KTD20858.1"/>
    <property type="molecule type" value="Genomic_DNA"/>
</dbReference>
<dbReference type="NCBIfam" id="TIGR02532">
    <property type="entry name" value="IV_pilin_GFxxxE"/>
    <property type="match status" value="1"/>
</dbReference>
<name>A0A0W0VL92_9GAMM</name>
<evidence type="ECO:0000256" key="7">
    <source>
        <dbReference type="ARBA" id="ARBA00022989"/>
    </source>
</evidence>
<evidence type="ECO:0000256" key="9">
    <source>
        <dbReference type="ARBA" id="ARBA00025772"/>
    </source>
</evidence>
<dbReference type="Proteomes" id="UP000054761">
    <property type="component" value="Unassembled WGS sequence"/>
</dbReference>
<dbReference type="OrthoDB" id="2313614at2"/>
<proteinExistence type="inferred from homology"/>
<evidence type="ECO:0000313" key="15">
    <source>
        <dbReference type="Proteomes" id="UP000054761"/>
    </source>
</evidence>
<accession>A0A0W0VL92</accession>
<dbReference type="Pfam" id="PF07963">
    <property type="entry name" value="N_methyl"/>
    <property type="match status" value="1"/>
</dbReference>
<evidence type="ECO:0000256" key="5">
    <source>
        <dbReference type="ARBA" id="ARBA00022519"/>
    </source>
</evidence>
<reference evidence="14 16" key="2">
    <citation type="submission" date="2019-03" db="EMBL/GenBank/DDBJ databases">
        <title>Diverse conjugative elements silence natural transformation in Legionella species.</title>
        <authorList>
            <person name="Durieux I."/>
            <person name="Ginevra C."/>
            <person name="Attaiech L."/>
            <person name="Picq K."/>
            <person name="Juan P.A."/>
            <person name="Jarraud S."/>
            <person name="Charpentier X."/>
        </authorList>
    </citation>
    <scope>NUCLEOTIDE SEQUENCE [LARGE SCALE GENOMIC DNA]</scope>
    <source>
        <strain evidence="14 16">HL-0427-4011</strain>
    </source>
</reference>
<dbReference type="EMBL" id="CP038254">
    <property type="protein sequence ID" value="QBR84230.1"/>
    <property type="molecule type" value="Genomic_DNA"/>
</dbReference>
<evidence type="ECO:0000256" key="6">
    <source>
        <dbReference type="ARBA" id="ARBA00022692"/>
    </source>
</evidence>
<dbReference type="Pfam" id="PF12019">
    <property type="entry name" value="GspH"/>
    <property type="match status" value="1"/>
</dbReference>
<keyword evidence="5" id="KW-0997">Cell inner membrane</keyword>
<evidence type="ECO:0000256" key="2">
    <source>
        <dbReference type="ARBA" id="ARBA00021549"/>
    </source>
</evidence>
<evidence type="ECO:0000256" key="1">
    <source>
        <dbReference type="ARBA" id="ARBA00004377"/>
    </source>
</evidence>
<evidence type="ECO:0000256" key="10">
    <source>
        <dbReference type="ARBA" id="ARBA00030775"/>
    </source>
</evidence>
<dbReference type="AlphaFoldDB" id="A0A0W0VL92"/>
<dbReference type="GO" id="GO:0015627">
    <property type="term" value="C:type II protein secretion system complex"/>
    <property type="evidence" value="ECO:0007669"/>
    <property type="project" value="InterPro"/>
</dbReference>
<keyword evidence="4" id="KW-0488">Methylation</keyword>
<organism evidence="13 15">
    <name type="scientific">Legionella israelensis</name>
    <dbReference type="NCBI Taxonomy" id="454"/>
    <lineage>
        <taxon>Bacteria</taxon>
        <taxon>Pseudomonadati</taxon>
        <taxon>Pseudomonadota</taxon>
        <taxon>Gammaproteobacteria</taxon>
        <taxon>Legionellales</taxon>
        <taxon>Legionellaceae</taxon>
        <taxon>Legionella</taxon>
    </lineage>
</organism>
<dbReference type="Proteomes" id="UP000295517">
    <property type="component" value="Chromosome"/>
</dbReference>
<reference evidence="13 15" key="1">
    <citation type="submission" date="2015-11" db="EMBL/GenBank/DDBJ databases">
        <title>Genomic analysis of 38 Legionella species identifies large and diverse effector repertoires.</title>
        <authorList>
            <person name="Burstein D."/>
            <person name="Amaro F."/>
            <person name="Zusman T."/>
            <person name="Lifshitz Z."/>
            <person name="Cohen O."/>
            <person name="Gilbert J.A."/>
            <person name="Pupko T."/>
            <person name="Shuman H.A."/>
            <person name="Segal G."/>
        </authorList>
    </citation>
    <scope>NUCLEOTIDE SEQUENCE [LARGE SCALE GENOMIC DNA]</scope>
    <source>
        <strain evidence="13 15">Bercovier 4</strain>
    </source>
</reference>
<evidence type="ECO:0000313" key="13">
    <source>
        <dbReference type="EMBL" id="KTD20858.1"/>
    </source>
</evidence>
<comment type="similarity">
    <text evidence="9">Belongs to the GSP H family.</text>
</comment>
<evidence type="ECO:0000256" key="8">
    <source>
        <dbReference type="ARBA" id="ARBA00023136"/>
    </source>
</evidence>
<dbReference type="STRING" id="454.Lisr_1648"/>
<gene>
    <name evidence="14" type="ORF">E3983_07570</name>
    <name evidence="13" type="ORF">Lisr_1648</name>
</gene>